<dbReference type="Proteomes" id="UP000186895">
    <property type="component" value="Unassembled WGS sequence"/>
</dbReference>
<dbReference type="STRING" id="49186.SAMN05421647_11475"/>
<protein>
    <submittedName>
        <fullName evidence="1">Uncharacterized protein</fullName>
    </submittedName>
</protein>
<name>A0A1N6XK95_9GAMM</name>
<accession>A0A1N6XK95</accession>
<keyword evidence="2" id="KW-1185">Reference proteome</keyword>
<gene>
    <name evidence="1" type="ORF">SAMN05421647_11475</name>
</gene>
<evidence type="ECO:0000313" key="1">
    <source>
        <dbReference type="EMBL" id="SIR02806.1"/>
    </source>
</evidence>
<dbReference type="EMBL" id="FTMN01000014">
    <property type="protein sequence ID" value="SIR02806.1"/>
    <property type="molecule type" value="Genomic_DNA"/>
</dbReference>
<evidence type="ECO:0000313" key="2">
    <source>
        <dbReference type="Proteomes" id="UP000186895"/>
    </source>
</evidence>
<dbReference type="RefSeq" id="WP_076466350.1">
    <property type="nucleotide sequence ID" value="NZ_FTMN01000014.1"/>
</dbReference>
<reference evidence="1 2" key="1">
    <citation type="submission" date="2017-01" db="EMBL/GenBank/DDBJ databases">
        <authorList>
            <person name="Mah S.A."/>
            <person name="Swanson W.J."/>
            <person name="Moy G.W."/>
            <person name="Vacquier V.D."/>
        </authorList>
    </citation>
    <scope>NUCLEOTIDE SEQUENCE [LARGE SCALE GENOMIC DNA]</scope>
    <source>
        <strain evidence="1 2">DSM 7027</strain>
    </source>
</reference>
<dbReference type="AlphaFoldDB" id="A0A1N6XK95"/>
<proteinExistence type="predicted"/>
<sequence>MSMVIERVPYSSYMAYAKKICCLPLAECYGQPFKADRWVKTYRGATVLVTSRLHGDLSNSWVSIQPIAPATGDDVASGNKQLYMINGSPYSNSAERIYVGHFIPDTAWYVSLDECKQLIETDANLNMHGTTTINWITHNGPQVRLFRDSFESEKMQLFYLDDEKRLTCFLFDDLAELSEMKCPIDRSLTSTFHHQIGLF</sequence>
<organism evidence="1 2">
    <name type="scientific">Marinobacterium stanieri</name>
    <dbReference type="NCBI Taxonomy" id="49186"/>
    <lineage>
        <taxon>Bacteria</taxon>
        <taxon>Pseudomonadati</taxon>
        <taxon>Pseudomonadota</taxon>
        <taxon>Gammaproteobacteria</taxon>
        <taxon>Oceanospirillales</taxon>
        <taxon>Oceanospirillaceae</taxon>
        <taxon>Marinobacterium</taxon>
    </lineage>
</organism>